<organism evidence="13 14">
    <name type="scientific">Coniella lustricola</name>
    <dbReference type="NCBI Taxonomy" id="2025994"/>
    <lineage>
        <taxon>Eukaryota</taxon>
        <taxon>Fungi</taxon>
        <taxon>Dikarya</taxon>
        <taxon>Ascomycota</taxon>
        <taxon>Pezizomycotina</taxon>
        <taxon>Sordariomycetes</taxon>
        <taxon>Sordariomycetidae</taxon>
        <taxon>Diaporthales</taxon>
        <taxon>Schizoparmaceae</taxon>
        <taxon>Coniella</taxon>
    </lineage>
</organism>
<keyword evidence="5 10" id="KW-1133">Transmembrane helix</keyword>
<dbReference type="GO" id="GO:0000139">
    <property type="term" value="C:Golgi membrane"/>
    <property type="evidence" value="ECO:0007669"/>
    <property type="project" value="UniProtKB-SubCell"/>
</dbReference>
<dbReference type="InterPro" id="IPR028927">
    <property type="entry name" value="Man-6-P_rcpt"/>
</dbReference>
<feature type="compositionally biased region" description="Low complexity" evidence="9">
    <location>
        <begin position="200"/>
        <end position="222"/>
    </location>
</feature>
<feature type="region of interest" description="Disordered" evidence="9">
    <location>
        <begin position="366"/>
        <end position="392"/>
    </location>
</feature>
<evidence type="ECO:0000259" key="12">
    <source>
        <dbReference type="PROSITE" id="PS51914"/>
    </source>
</evidence>
<dbReference type="InterPro" id="IPR009011">
    <property type="entry name" value="Man6P_isomerase_rcpt-bd_dom_sf"/>
</dbReference>
<dbReference type="Pfam" id="PF02157">
    <property type="entry name" value="Man-6-P_recep"/>
    <property type="match status" value="1"/>
</dbReference>
<keyword evidence="4 11" id="KW-0732">Signal</keyword>
<feature type="signal peptide" evidence="11">
    <location>
        <begin position="1"/>
        <end position="22"/>
    </location>
</feature>
<evidence type="ECO:0000256" key="5">
    <source>
        <dbReference type="ARBA" id="ARBA00022989"/>
    </source>
</evidence>
<evidence type="ECO:0000256" key="3">
    <source>
        <dbReference type="ARBA" id="ARBA00022692"/>
    </source>
</evidence>
<feature type="domain" description="MRH" evidence="12">
    <location>
        <begin position="45"/>
        <end position="283"/>
    </location>
</feature>
<dbReference type="InterPro" id="IPR044865">
    <property type="entry name" value="MRH_dom"/>
</dbReference>
<dbReference type="Proteomes" id="UP000241462">
    <property type="component" value="Unassembled WGS sequence"/>
</dbReference>
<dbReference type="GO" id="GO:0010008">
    <property type="term" value="C:endosome membrane"/>
    <property type="evidence" value="ECO:0007669"/>
    <property type="project" value="UniProtKB-SubCell"/>
</dbReference>
<dbReference type="AlphaFoldDB" id="A0A2T3A173"/>
<feature type="compositionally biased region" description="Low complexity" evidence="9">
    <location>
        <begin position="156"/>
        <end position="166"/>
    </location>
</feature>
<evidence type="ECO:0000313" key="14">
    <source>
        <dbReference type="Proteomes" id="UP000241462"/>
    </source>
</evidence>
<comment type="subcellular location">
    <subcellularLocation>
        <location evidence="1">Endomembrane system</location>
    </subcellularLocation>
</comment>
<name>A0A2T3A173_9PEZI</name>
<keyword evidence="6 10" id="KW-0472">Membrane</keyword>
<evidence type="ECO:0000313" key="13">
    <source>
        <dbReference type="EMBL" id="PSR80897.1"/>
    </source>
</evidence>
<protein>
    <recommendedName>
        <fullName evidence="12">MRH domain-containing protein</fullName>
    </recommendedName>
</protein>
<dbReference type="InParanoid" id="A0A2T3A173"/>
<evidence type="ECO:0000256" key="9">
    <source>
        <dbReference type="SAM" id="MobiDB-lite"/>
    </source>
</evidence>
<gene>
    <name evidence="13" type="ORF">BD289DRAFT_462303</name>
</gene>
<keyword evidence="2" id="KW-0813">Transport</keyword>
<evidence type="ECO:0000256" key="1">
    <source>
        <dbReference type="ARBA" id="ARBA00004308"/>
    </source>
</evidence>
<evidence type="ECO:0000256" key="2">
    <source>
        <dbReference type="ARBA" id="ARBA00022448"/>
    </source>
</evidence>
<sequence length="392" mass="42987">MVSHPRLLLWAAALLLNGPSLASAVAGTAGSGSSSSDEKPAITTTACTAISTKGGSFFDLRPDIAVASKKDGKSTGSYKRAPTEDYYIKGYDYNYNFTMNICEAVLKQPEDVVGLETSQYKNISAYYTTKDGNTYSIGQQNATLTPRGSQLVLQYSGGSPCGPSSSYNSKRSAPVHEGAAYRDYDDEEEQSREYDETYANDSHYSYSSTNSPSNSNNNKASSYASSLDTITIAKDTTRRKSATIAFRCDRDSVTSTPTISFVGADPDECNYVFVVRSQHACAGVEPHKPGSVGPGGVFAIIMFIAIIVYFAGGMFYQRNVMNARGWRQLPNYTFWAGIWNFISDFVIILTSSCARFLPNRRGYHSLSRSPNMGRSREDEDRLIGQLDEEWDD</sequence>
<feature type="region of interest" description="Disordered" evidence="9">
    <location>
        <begin position="154"/>
        <end position="222"/>
    </location>
</feature>
<dbReference type="PANTHER" id="PTHR15071:SF0">
    <property type="entry name" value="MANNOSE 6-PHOSPHATE RECEPTOR-LIKE PROTEIN 1"/>
    <property type="match status" value="1"/>
</dbReference>
<keyword evidence="14" id="KW-1185">Reference proteome</keyword>
<evidence type="ECO:0000256" key="11">
    <source>
        <dbReference type="SAM" id="SignalP"/>
    </source>
</evidence>
<feature type="transmembrane region" description="Helical" evidence="10">
    <location>
        <begin position="337"/>
        <end position="357"/>
    </location>
</feature>
<proteinExistence type="predicted"/>
<dbReference type="GO" id="GO:0005770">
    <property type="term" value="C:late endosome"/>
    <property type="evidence" value="ECO:0007669"/>
    <property type="project" value="TreeGrafter"/>
</dbReference>
<keyword evidence="7" id="KW-1015">Disulfide bond</keyword>
<dbReference type="GO" id="GO:0007034">
    <property type="term" value="P:vacuolar transport"/>
    <property type="evidence" value="ECO:0007669"/>
    <property type="project" value="TreeGrafter"/>
</dbReference>
<evidence type="ECO:0000256" key="10">
    <source>
        <dbReference type="SAM" id="Phobius"/>
    </source>
</evidence>
<dbReference type="PANTHER" id="PTHR15071">
    <property type="entry name" value="MANNOSE-6-PHOSPHATE RECEPTOR FAMILY MEMBER"/>
    <property type="match status" value="1"/>
</dbReference>
<keyword evidence="3 10" id="KW-0812">Transmembrane</keyword>
<feature type="chain" id="PRO_5015401625" description="MRH domain-containing protein" evidence="11">
    <location>
        <begin position="23"/>
        <end position="392"/>
    </location>
</feature>
<accession>A0A2T3A173</accession>
<feature type="transmembrane region" description="Helical" evidence="10">
    <location>
        <begin position="296"/>
        <end position="316"/>
    </location>
</feature>
<dbReference type="EMBL" id="KZ678516">
    <property type="protein sequence ID" value="PSR80897.1"/>
    <property type="molecule type" value="Genomic_DNA"/>
</dbReference>
<evidence type="ECO:0000256" key="6">
    <source>
        <dbReference type="ARBA" id="ARBA00023136"/>
    </source>
</evidence>
<evidence type="ECO:0000256" key="4">
    <source>
        <dbReference type="ARBA" id="ARBA00022729"/>
    </source>
</evidence>
<dbReference type="SUPFAM" id="SSF50911">
    <property type="entry name" value="Mannose 6-phosphate receptor domain"/>
    <property type="match status" value="1"/>
</dbReference>
<dbReference type="Gene3D" id="2.70.130.10">
    <property type="entry name" value="Mannose-6-phosphate receptor binding domain"/>
    <property type="match status" value="2"/>
</dbReference>
<evidence type="ECO:0000256" key="7">
    <source>
        <dbReference type="ARBA" id="ARBA00023157"/>
    </source>
</evidence>
<dbReference type="STRING" id="2025994.A0A2T3A173"/>
<dbReference type="PROSITE" id="PS51914">
    <property type="entry name" value="MRH"/>
    <property type="match status" value="1"/>
</dbReference>
<reference evidence="13 14" key="1">
    <citation type="journal article" date="2018" name="Mycol. Prog.">
        <title>Coniella lustricola, a new species from submerged detritus.</title>
        <authorList>
            <person name="Raudabaugh D.B."/>
            <person name="Iturriaga T."/>
            <person name="Carver A."/>
            <person name="Mondo S."/>
            <person name="Pangilinan J."/>
            <person name="Lipzen A."/>
            <person name="He G."/>
            <person name="Amirebrahimi M."/>
            <person name="Grigoriev I.V."/>
            <person name="Miller A.N."/>
        </authorList>
    </citation>
    <scope>NUCLEOTIDE SEQUENCE [LARGE SCALE GENOMIC DNA]</scope>
    <source>
        <strain evidence="13 14">B22-T-1</strain>
    </source>
</reference>
<keyword evidence="8" id="KW-0325">Glycoprotein</keyword>
<evidence type="ECO:0000256" key="8">
    <source>
        <dbReference type="ARBA" id="ARBA00023180"/>
    </source>
</evidence>
<dbReference type="OrthoDB" id="4504960at2759"/>